<proteinExistence type="predicted"/>
<sequence length="98" mass="10523">MLVKPGLSEFRMLDVSLCSIIAVSEGLPTSSGNTMLTMQGFGIVCSGTETITQLVSPSLNIDFGGLDVFYECRPREFHIVHYLPTLGLVGRSGEVVSV</sequence>
<reference evidence="3" key="1">
    <citation type="submission" date="2016-06" db="UniProtKB">
        <authorList>
            <consortium name="WormBaseParasite"/>
        </authorList>
    </citation>
    <scope>IDENTIFICATION</scope>
</reference>
<evidence type="ECO:0000313" key="1">
    <source>
        <dbReference type="EMBL" id="VDO98085.1"/>
    </source>
</evidence>
<protein>
    <submittedName>
        <fullName evidence="3">Dirigent protein</fullName>
    </submittedName>
</protein>
<evidence type="ECO:0000313" key="3">
    <source>
        <dbReference type="WBParaSite" id="SCUD_0000575001-mRNA-1"/>
    </source>
</evidence>
<dbReference type="EMBL" id="UZAK01010196">
    <property type="protein sequence ID" value="VDO98085.1"/>
    <property type="molecule type" value="Genomic_DNA"/>
</dbReference>
<dbReference type="WBParaSite" id="SCUD_0000575001-mRNA-1">
    <property type="protein sequence ID" value="SCUD_0000575001-mRNA-1"/>
    <property type="gene ID" value="SCUD_0000575001"/>
</dbReference>
<evidence type="ECO:0000313" key="2">
    <source>
        <dbReference type="Proteomes" id="UP000279833"/>
    </source>
</evidence>
<name>A0A183JSR0_9TREM</name>
<dbReference type="AlphaFoldDB" id="A0A183JSR0"/>
<accession>A0A183JSR0</accession>
<reference evidence="1 2" key="2">
    <citation type="submission" date="2018-11" db="EMBL/GenBank/DDBJ databases">
        <authorList>
            <consortium name="Pathogen Informatics"/>
        </authorList>
    </citation>
    <scope>NUCLEOTIDE SEQUENCE [LARGE SCALE GENOMIC DNA]</scope>
    <source>
        <strain evidence="1">Dakar</strain>
        <strain evidence="2">Dakar, Senegal</strain>
    </source>
</reference>
<gene>
    <name evidence="1" type="ORF">SCUD_LOCUS5750</name>
</gene>
<organism evidence="3">
    <name type="scientific">Schistosoma curassoni</name>
    <dbReference type="NCBI Taxonomy" id="6186"/>
    <lineage>
        <taxon>Eukaryota</taxon>
        <taxon>Metazoa</taxon>
        <taxon>Spiralia</taxon>
        <taxon>Lophotrochozoa</taxon>
        <taxon>Platyhelminthes</taxon>
        <taxon>Trematoda</taxon>
        <taxon>Digenea</taxon>
        <taxon>Strigeidida</taxon>
        <taxon>Schistosomatoidea</taxon>
        <taxon>Schistosomatidae</taxon>
        <taxon>Schistosoma</taxon>
    </lineage>
</organism>
<keyword evidence="2" id="KW-1185">Reference proteome</keyword>
<dbReference type="Proteomes" id="UP000279833">
    <property type="component" value="Unassembled WGS sequence"/>
</dbReference>